<protein>
    <submittedName>
        <fullName evidence="1">Uncharacterized protein</fullName>
    </submittedName>
</protein>
<feature type="non-terminal residue" evidence="1">
    <location>
        <position position="37"/>
    </location>
</feature>
<dbReference type="EMBL" id="CADCTQ010000652">
    <property type="protein sequence ID" value="CAA9338418.1"/>
    <property type="molecule type" value="Genomic_DNA"/>
</dbReference>
<gene>
    <name evidence="1" type="ORF">AVDCRST_MAG56-7777</name>
</gene>
<proteinExistence type="predicted"/>
<evidence type="ECO:0000313" key="1">
    <source>
        <dbReference type="EMBL" id="CAA9338418.1"/>
    </source>
</evidence>
<reference evidence="1" key="1">
    <citation type="submission" date="2020-02" db="EMBL/GenBank/DDBJ databases">
        <authorList>
            <person name="Meier V. D."/>
        </authorList>
    </citation>
    <scope>NUCLEOTIDE SEQUENCE</scope>
    <source>
        <strain evidence="1">AVDCRST_MAG56</strain>
    </source>
</reference>
<name>A0A6J4LPG9_9SPHI</name>
<sequence length="37" mass="4047">APPFAATSRAVFQPLAKPVHLRRLFAGLPKRFKGNSV</sequence>
<accession>A0A6J4LPG9</accession>
<dbReference type="AlphaFoldDB" id="A0A6J4LPG9"/>
<feature type="non-terminal residue" evidence="1">
    <location>
        <position position="1"/>
    </location>
</feature>
<organism evidence="1">
    <name type="scientific">uncultured Cytophagales bacterium</name>
    <dbReference type="NCBI Taxonomy" id="158755"/>
    <lineage>
        <taxon>Bacteria</taxon>
        <taxon>Pseudomonadati</taxon>
        <taxon>Bacteroidota</taxon>
        <taxon>Sphingobacteriia</taxon>
        <taxon>Sphingobacteriales</taxon>
        <taxon>environmental samples</taxon>
    </lineage>
</organism>